<feature type="domain" description="Integrase core" evidence="1">
    <location>
        <begin position="23"/>
        <end position="191"/>
    </location>
</feature>
<reference evidence="3" key="1">
    <citation type="submission" date="2025-08" db="UniProtKB">
        <authorList>
            <consortium name="RefSeq"/>
        </authorList>
    </citation>
    <scope>IDENTIFICATION</scope>
    <source>
        <tissue evidence="3">Gonads</tissue>
    </source>
</reference>
<proteinExistence type="predicted"/>
<dbReference type="RefSeq" id="XP_013384162.1">
    <property type="nucleotide sequence ID" value="XM_013528708.1"/>
</dbReference>
<dbReference type="Pfam" id="PF24764">
    <property type="entry name" value="rva_4"/>
    <property type="match status" value="1"/>
</dbReference>
<dbReference type="PANTHER" id="PTHR46791">
    <property type="entry name" value="EXPRESSED PROTEIN"/>
    <property type="match status" value="1"/>
</dbReference>
<dbReference type="OMA" id="YMEREMG"/>
<dbReference type="SUPFAM" id="SSF53098">
    <property type="entry name" value="Ribonuclease H-like"/>
    <property type="match status" value="1"/>
</dbReference>
<organism evidence="2 3">
    <name type="scientific">Lingula anatina</name>
    <name type="common">Brachiopod</name>
    <name type="synonym">Lingula unguis</name>
    <dbReference type="NCBI Taxonomy" id="7574"/>
    <lineage>
        <taxon>Eukaryota</taxon>
        <taxon>Metazoa</taxon>
        <taxon>Spiralia</taxon>
        <taxon>Lophotrochozoa</taxon>
        <taxon>Brachiopoda</taxon>
        <taxon>Linguliformea</taxon>
        <taxon>Lingulata</taxon>
        <taxon>Lingulida</taxon>
        <taxon>Linguloidea</taxon>
        <taxon>Lingulidae</taxon>
        <taxon>Lingula</taxon>
    </lineage>
</organism>
<gene>
    <name evidence="3" type="primary">LOC106154373</name>
</gene>
<name>A0A1S3HDN8_LINAN</name>
<dbReference type="OrthoDB" id="6285084at2759"/>
<dbReference type="InterPro" id="IPR058913">
    <property type="entry name" value="Integrase_dom_put"/>
</dbReference>
<dbReference type="Proteomes" id="UP000085678">
    <property type="component" value="Unplaced"/>
</dbReference>
<evidence type="ECO:0000313" key="3">
    <source>
        <dbReference type="RefSeq" id="XP_013384162.1"/>
    </source>
</evidence>
<accession>A0A1S3HDN8</accession>
<dbReference type="InterPro" id="IPR036397">
    <property type="entry name" value="RNaseH_sf"/>
</dbReference>
<protein>
    <submittedName>
        <fullName evidence="3">Uncharacterized protein LOC106154373</fullName>
    </submittedName>
</protein>
<dbReference type="Gene3D" id="3.30.420.10">
    <property type="entry name" value="Ribonuclease H-like superfamily/Ribonuclease H"/>
    <property type="match status" value="1"/>
</dbReference>
<dbReference type="AlphaFoldDB" id="A0A1S3HDN8"/>
<sequence>MLFTEDHIGFLFPTTYGTSTETISSWGFIIHGGIDGQSRLCVFLKCGTSNKSQVVMEHFMEAVDTYGCPLRVRSDYGTENVEVARYMIETRGPNRGSFPTDKSTHNQRIERLWRDVRECVTSIFSDIFHFMEDEGIANRYDELHILAMHYVFCPRINRALEEFREQWNNHPMRTSQNRSASMLWYEGMLRNPTLVYDGPVEFNDSDEPVPNITTNNNVQVHELSLQLTPDIIEILNNQTDPLVEDEC</sequence>
<dbReference type="InterPro" id="IPR012337">
    <property type="entry name" value="RNaseH-like_sf"/>
</dbReference>
<dbReference type="GeneID" id="106154373"/>
<dbReference type="KEGG" id="lak:106154373"/>
<evidence type="ECO:0000313" key="2">
    <source>
        <dbReference type="Proteomes" id="UP000085678"/>
    </source>
</evidence>
<dbReference type="InParanoid" id="A0A1S3HDN8"/>
<dbReference type="GO" id="GO:0003676">
    <property type="term" value="F:nucleic acid binding"/>
    <property type="evidence" value="ECO:0007669"/>
    <property type="project" value="InterPro"/>
</dbReference>
<dbReference type="PANTHER" id="PTHR46791:SF5">
    <property type="entry name" value="CLR5 DOMAIN-CONTAINING PROTEIN-RELATED"/>
    <property type="match status" value="1"/>
</dbReference>
<keyword evidence="2" id="KW-1185">Reference proteome</keyword>
<evidence type="ECO:0000259" key="1">
    <source>
        <dbReference type="Pfam" id="PF24764"/>
    </source>
</evidence>